<dbReference type="GO" id="GO:0070180">
    <property type="term" value="F:large ribosomal subunit rRNA binding"/>
    <property type="evidence" value="ECO:0007669"/>
    <property type="project" value="UniProtKB-UniRule"/>
</dbReference>
<gene>
    <name evidence="8" type="primary">rpl10p</name>
    <name evidence="6" type="synonym">rpl10</name>
    <name evidence="6" type="synonym">rplP0</name>
    <name evidence="8" type="ORF">NCAV_1541</name>
</gene>
<dbReference type="Pfam" id="PF00466">
    <property type="entry name" value="Ribosomal_L10"/>
    <property type="match status" value="1"/>
</dbReference>
<dbReference type="GO" id="GO:0000027">
    <property type="term" value="P:ribosomal large subunit assembly"/>
    <property type="evidence" value="ECO:0007669"/>
    <property type="project" value="TreeGrafter"/>
</dbReference>
<evidence type="ECO:0000256" key="2">
    <source>
        <dbReference type="ARBA" id="ARBA00022730"/>
    </source>
</evidence>
<dbReference type="Proteomes" id="UP000236248">
    <property type="component" value="Chromosome NCAV"/>
</dbReference>
<keyword evidence="3 6" id="KW-0694">RNA-binding</keyword>
<dbReference type="GO" id="GO:0002181">
    <property type="term" value="P:cytoplasmic translation"/>
    <property type="evidence" value="ECO:0007669"/>
    <property type="project" value="TreeGrafter"/>
</dbReference>
<evidence type="ECO:0000313" key="8">
    <source>
        <dbReference type="EMBL" id="SPC34706.1"/>
    </source>
</evidence>
<dbReference type="InterPro" id="IPR022909">
    <property type="entry name" value="Ribosomal_uL10_arc"/>
</dbReference>
<comment type="similarity">
    <text evidence="1 6">Belongs to the universal ribosomal protein uL10 family.</text>
</comment>
<sequence>MIQQQQQAKVYPEKKVRMYRMLQEEASRYRAIALVKMDKVRSTQLMPLRKILADEAKMIMVKNRLAVKALSGSGVKGIEKILKEMEGQNLLIFTNMNPFKLQMLLEKNKVYLPAKGGDVATEDIVVPAGNTGLAPGPILSEFREAKIQTKIEEGTVWIAKDTVVAKAGEVISMKLASLLSKLGIKPIKAGVNLHMVLEDGLVYRSEDLKLDVEAYRKSIEEAYSNALTLAVNAAYPTKESIAMIVSRAYSNALTLAVNAAYPAREVIRELLMLAEAHAQTIARQANIQ</sequence>
<evidence type="ECO:0000259" key="7">
    <source>
        <dbReference type="Pfam" id="PF17777"/>
    </source>
</evidence>
<evidence type="ECO:0000256" key="5">
    <source>
        <dbReference type="ARBA" id="ARBA00023274"/>
    </source>
</evidence>
<dbReference type="RefSeq" id="WP_103286685.1">
    <property type="nucleotide sequence ID" value="NZ_LT981265.1"/>
</dbReference>
<protein>
    <recommendedName>
        <fullName evidence="6">Large ribosomal subunit protein uL10</fullName>
    </recommendedName>
    <alternativeName>
        <fullName evidence="6">Acidic ribosomal protein P0 homolog</fullName>
    </alternativeName>
</protein>
<feature type="domain" description="Large ribosomal subunit protein uL10-like insertion" evidence="7">
    <location>
        <begin position="114"/>
        <end position="184"/>
    </location>
</feature>
<dbReference type="HAMAP" id="MF_00280">
    <property type="entry name" value="Ribosomal_uL10_arch"/>
    <property type="match status" value="1"/>
</dbReference>
<dbReference type="KEGG" id="ncv:NCAV_1541"/>
<organism evidence="8 9">
    <name type="scientific">Candidatus Nitrosocaldus cavascurensis</name>
    <dbReference type="NCBI Taxonomy" id="2058097"/>
    <lineage>
        <taxon>Archaea</taxon>
        <taxon>Nitrososphaerota</taxon>
        <taxon>Nitrososphaeria</taxon>
        <taxon>Candidatus Nitrosocaldales</taxon>
        <taxon>Candidatus Nitrosocaldaceae</taxon>
        <taxon>Candidatus Nitrosocaldus</taxon>
    </lineage>
</organism>
<dbReference type="FunFam" id="3.90.105.20:FF:000001">
    <property type="entry name" value="60S acidic ribosomal protein P0"/>
    <property type="match status" value="1"/>
</dbReference>
<dbReference type="Pfam" id="PF17777">
    <property type="entry name" value="RL10P_insert"/>
    <property type="match status" value="1"/>
</dbReference>
<evidence type="ECO:0000313" key="9">
    <source>
        <dbReference type="Proteomes" id="UP000236248"/>
    </source>
</evidence>
<proteinExistence type="inferred from homology"/>
<accession>A0A2K5AST1</accession>
<dbReference type="InterPro" id="IPR043141">
    <property type="entry name" value="Ribosomal_uL10-like_sf"/>
</dbReference>
<dbReference type="Gene3D" id="6.10.140.760">
    <property type="match status" value="1"/>
</dbReference>
<dbReference type="EMBL" id="LT981265">
    <property type="protein sequence ID" value="SPC34706.1"/>
    <property type="molecule type" value="Genomic_DNA"/>
</dbReference>
<dbReference type="GO" id="GO:0003735">
    <property type="term" value="F:structural constituent of ribosome"/>
    <property type="evidence" value="ECO:0007669"/>
    <property type="project" value="TreeGrafter"/>
</dbReference>
<dbReference type="AlphaFoldDB" id="A0A2K5AST1"/>
<comment type="subunit">
    <text evidence="6">Part of the 50S ribosomal subunit. Forms part of the ribosomal stalk which helps the ribosome interact with GTP-bound translation factors. Forms a heptameric L10(L12)2(L12)2(L12)2 complex, where L10 forms an elongated spine to which the L12 dimers bind in a sequential fashion.</text>
</comment>
<dbReference type="PANTHER" id="PTHR45699:SF3">
    <property type="entry name" value="LARGE RIBOSOMAL SUBUNIT PROTEIN UL10"/>
    <property type="match status" value="1"/>
</dbReference>
<dbReference type="InterPro" id="IPR043164">
    <property type="entry name" value="Ribosomal_uL10-like_insert_sf"/>
</dbReference>
<evidence type="ECO:0000256" key="3">
    <source>
        <dbReference type="ARBA" id="ARBA00022884"/>
    </source>
</evidence>
<dbReference type="Gene3D" id="3.90.105.20">
    <property type="match status" value="1"/>
</dbReference>
<keyword evidence="5 6" id="KW-0687">Ribonucleoprotein</keyword>
<dbReference type="SUPFAM" id="SSF160369">
    <property type="entry name" value="Ribosomal protein L10-like"/>
    <property type="match status" value="1"/>
</dbReference>
<keyword evidence="9" id="KW-1185">Reference proteome</keyword>
<reference evidence="9" key="1">
    <citation type="submission" date="2018-01" db="EMBL/GenBank/DDBJ databases">
        <authorList>
            <person name="Kerou L M."/>
        </authorList>
    </citation>
    <scope>NUCLEOTIDE SEQUENCE [LARGE SCALE GENOMIC DNA]</scope>
    <source>
        <strain evidence="9">SCU2</strain>
    </source>
</reference>
<name>A0A2K5AST1_9ARCH</name>
<dbReference type="GO" id="GO:0022625">
    <property type="term" value="C:cytosolic large ribosomal subunit"/>
    <property type="evidence" value="ECO:0007669"/>
    <property type="project" value="TreeGrafter"/>
</dbReference>
<dbReference type="Gene3D" id="3.30.70.1730">
    <property type="match status" value="1"/>
</dbReference>
<evidence type="ECO:0000256" key="1">
    <source>
        <dbReference type="ARBA" id="ARBA00008889"/>
    </source>
</evidence>
<dbReference type="PANTHER" id="PTHR45699">
    <property type="entry name" value="60S ACIDIC RIBOSOMAL PROTEIN P0"/>
    <property type="match status" value="1"/>
</dbReference>
<dbReference type="InterPro" id="IPR001790">
    <property type="entry name" value="Ribosomal_uL10"/>
</dbReference>
<comment type="function">
    <text evidence="6">Forms part of the ribosomal stalk, playing a central role in the interaction of the ribosome with GTP-bound translation factors.</text>
</comment>
<evidence type="ECO:0000256" key="4">
    <source>
        <dbReference type="ARBA" id="ARBA00022980"/>
    </source>
</evidence>
<dbReference type="InterPro" id="IPR050323">
    <property type="entry name" value="Ribosomal_protein_uL10"/>
</dbReference>
<dbReference type="GeneID" id="41595532"/>
<keyword evidence="4 6" id="KW-0689">Ribosomal protein</keyword>
<keyword evidence="2 6" id="KW-0699">rRNA-binding</keyword>
<dbReference type="InterPro" id="IPR040637">
    <property type="entry name" value="Ribosomal_uL10-like_insert"/>
</dbReference>
<evidence type="ECO:0000256" key="6">
    <source>
        <dbReference type="HAMAP-Rule" id="MF_00280"/>
    </source>
</evidence>